<accession>A0A395NE28</accession>
<dbReference type="PRINTS" id="PR00381">
    <property type="entry name" value="KINESINLIGHT"/>
</dbReference>
<dbReference type="Pfam" id="PF13424">
    <property type="entry name" value="TPR_12"/>
    <property type="match status" value="2"/>
</dbReference>
<dbReference type="SUPFAM" id="SSF53474">
    <property type="entry name" value="alpha/beta-Hydrolases"/>
    <property type="match status" value="1"/>
</dbReference>
<dbReference type="InterPro" id="IPR029058">
    <property type="entry name" value="AB_hydrolase_fold"/>
</dbReference>
<dbReference type="EMBL" id="PXOA01000556">
    <property type="protein sequence ID" value="RFU74219.1"/>
    <property type="molecule type" value="Genomic_DNA"/>
</dbReference>
<dbReference type="PANTHER" id="PTHR46082">
    <property type="entry name" value="ATP/GTP-BINDING PROTEIN-RELATED"/>
    <property type="match status" value="1"/>
</dbReference>
<sequence length="1115" mass="126800">MEQTSIIFTVIVSLLTISLLYDKVTKGIPTRLVAEEAPKARFGLVPVGTHKSPAPARGTDIIFIHGLGSNPDTTWRARLGATTSETSERYVTWVSDFLPDDLCSDDRRDIRLFFYNYDAYWKRDALPERLSTLGAALVNRITSGIRTTDAERSRDLIFVAHSYGGLVVKKALLLATANRSQNNVVESTKAILFLGTPHRGSSFSVWGRWQAQALWLLGSNPSILADLYYDSASLRDLHDEFARIDQENIKVYNFYEQRPLLLAQLWFFKWQEYCVHESSATYAGPRVHNIGLSVDHYGLNKFGSRDVNYEFVLSKLREVTLSKPVLMKCSYVVPLETVESYTQREELWKQLDDKMRIRHDKASVPYAVAISGMGGAGKSQLALKFAEAYKDRYNLILWIDATDTESIRSSFQRFAAELQLPENWDAKRESLLTDDGAIQAVLRWLRDRSEADGEWLVIVDNADDFSSGIQKVIPKGERGSVLITSQDALSVKLIPWGCEHIVVEEMAPHESTKLLLHHLGQDVDTAPENVTAKCRQLADQLGNLALALDLAGAYIENEPDPKSALVQYLEDFTRHSEELLQMDGFRGLLPSQKTVWTVWDATLEKIARDHQQLNPYVLLMFLAHFQGTIIQDELLRLAAFGIPRIQSTIGEDLPTELQEFLSTNEGNWDSFRYRKSRDVMLRYSLLKRAVGKWPGITLHGLIQWRALRRITKEKIPQWNRWFLMVIVAACSQMIKERHQPEFRRHLVTHLLQISELYDKTSGLSETHKLFIQGMVAKIYYDEGRWDEAEKLDVEVMEAYKAKLGADHPDTLRSIASLASTLWNQGRWDKSEKLQVEVIEACKAKLGADHPDTLRSIANLASTLWKQGRWDESEKLDVEVIEARKAKLGADHPDTLRSIANLAAIFYNQGRWDESEKLQVEVMEAYKAKLGDDHPDTLGSIANLASTLWKQGRWDEAEKLKVEVMEAYKAKLGADHPDTLRSIANLATTFNNQGRWDESEKLQVEVIEAYKAKLGADHPDTLRSIANLATIFYDQGRWDEAEKLEVEVMEAYKAKLGADHPDTLISMSNLAITWRTQGRHDEAFILMRDCIQACERVLGSRHPHTLSSLAILKEWD</sequence>
<evidence type="ECO:0000256" key="1">
    <source>
        <dbReference type="ARBA" id="ARBA00007920"/>
    </source>
</evidence>
<comment type="caution">
    <text evidence="4">The sequence shown here is derived from an EMBL/GenBank/DDBJ whole genome shotgun (WGS) entry which is preliminary data.</text>
</comment>
<dbReference type="STRING" id="490622.A0A395NE28"/>
<evidence type="ECO:0000313" key="4">
    <source>
        <dbReference type="EMBL" id="RFU74219.1"/>
    </source>
</evidence>
<dbReference type="SUPFAM" id="SSF48452">
    <property type="entry name" value="TPR-like"/>
    <property type="match status" value="3"/>
</dbReference>
<dbReference type="InterPro" id="IPR002182">
    <property type="entry name" value="NB-ARC"/>
</dbReference>
<dbReference type="PANTHER" id="PTHR46082:SF11">
    <property type="entry name" value="AAA+ ATPASE DOMAIN-CONTAINING PROTEIN-RELATED"/>
    <property type="match status" value="1"/>
</dbReference>
<dbReference type="NCBIfam" id="NF040586">
    <property type="entry name" value="FxSxx_TPR"/>
    <property type="match status" value="1"/>
</dbReference>
<dbReference type="InterPro" id="IPR027417">
    <property type="entry name" value="P-loop_NTPase"/>
</dbReference>
<dbReference type="AlphaFoldDB" id="A0A395NE28"/>
<protein>
    <submittedName>
        <fullName evidence="4">Alpha beta-hydrolase</fullName>
    </submittedName>
</protein>
<proteinExistence type="inferred from homology"/>
<feature type="domain" description="NB-ARC" evidence="2">
    <location>
        <begin position="362"/>
        <end position="515"/>
    </location>
</feature>
<comment type="similarity">
    <text evidence="1">Belongs to the putative lipase ROG1 family.</text>
</comment>
<name>A0A395NE28_TRIAR</name>
<keyword evidence="5" id="KW-1185">Reference proteome</keyword>
<gene>
    <name evidence="4" type="ORF">TARUN_8028</name>
</gene>
<dbReference type="Pfam" id="PF05057">
    <property type="entry name" value="DUF676"/>
    <property type="match status" value="1"/>
</dbReference>
<dbReference type="OrthoDB" id="7464126at2759"/>
<dbReference type="Pfam" id="PF00931">
    <property type="entry name" value="NB-ARC"/>
    <property type="match status" value="1"/>
</dbReference>
<organism evidence="4 5">
    <name type="scientific">Trichoderma arundinaceum</name>
    <dbReference type="NCBI Taxonomy" id="490622"/>
    <lineage>
        <taxon>Eukaryota</taxon>
        <taxon>Fungi</taxon>
        <taxon>Dikarya</taxon>
        <taxon>Ascomycota</taxon>
        <taxon>Pezizomycotina</taxon>
        <taxon>Sordariomycetes</taxon>
        <taxon>Hypocreomycetidae</taxon>
        <taxon>Hypocreales</taxon>
        <taxon>Hypocreaceae</taxon>
        <taxon>Trichoderma</taxon>
    </lineage>
</organism>
<dbReference type="GO" id="GO:0016787">
    <property type="term" value="F:hydrolase activity"/>
    <property type="evidence" value="ECO:0007669"/>
    <property type="project" value="UniProtKB-KW"/>
</dbReference>
<evidence type="ECO:0000259" key="3">
    <source>
        <dbReference type="Pfam" id="PF05057"/>
    </source>
</evidence>
<dbReference type="Gene3D" id="3.40.50.1820">
    <property type="entry name" value="alpha/beta hydrolase"/>
    <property type="match status" value="1"/>
</dbReference>
<dbReference type="SUPFAM" id="SSF52540">
    <property type="entry name" value="P-loop containing nucleoside triphosphate hydrolases"/>
    <property type="match status" value="1"/>
</dbReference>
<dbReference type="Gene3D" id="3.40.50.300">
    <property type="entry name" value="P-loop containing nucleotide triphosphate hydrolases"/>
    <property type="match status" value="1"/>
</dbReference>
<reference evidence="4 5" key="1">
    <citation type="journal article" date="2018" name="PLoS Pathog.">
        <title>Evolution of structural diversity of trichothecenes, a family of toxins produced by plant pathogenic and entomopathogenic fungi.</title>
        <authorList>
            <person name="Proctor R.H."/>
            <person name="McCormick S.P."/>
            <person name="Kim H.S."/>
            <person name="Cardoza R.E."/>
            <person name="Stanley A.M."/>
            <person name="Lindo L."/>
            <person name="Kelly A."/>
            <person name="Brown D.W."/>
            <person name="Lee T."/>
            <person name="Vaughan M.M."/>
            <person name="Alexander N.J."/>
            <person name="Busman M."/>
            <person name="Gutierrez S."/>
        </authorList>
    </citation>
    <scope>NUCLEOTIDE SEQUENCE [LARGE SCALE GENOMIC DNA]</scope>
    <source>
        <strain evidence="4 5">IBT 40837</strain>
    </source>
</reference>
<evidence type="ECO:0000259" key="2">
    <source>
        <dbReference type="Pfam" id="PF00931"/>
    </source>
</evidence>
<keyword evidence="4" id="KW-0378">Hydrolase</keyword>
<dbReference type="InterPro" id="IPR011990">
    <property type="entry name" value="TPR-like_helical_dom_sf"/>
</dbReference>
<dbReference type="Gene3D" id="1.25.40.10">
    <property type="entry name" value="Tetratricopeptide repeat domain"/>
    <property type="match status" value="2"/>
</dbReference>
<feature type="domain" description="DUF676" evidence="3">
    <location>
        <begin position="131"/>
        <end position="204"/>
    </location>
</feature>
<dbReference type="InterPro" id="IPR007751">
    <property type="entry name" value="DUF676_lipase-like"/>
</dbReference>
<dbReference type="InterPro" id="IPR053137">
    <property type="entry name" value="NLR-like"/>
</dbReference>
<dbReference type="GO" id="GO:0043531">
    <property type="term" value="F:ADP binding"/>
    <property type="evidence" value="ECO:0007669"/>
    <property type="project" value="InterPro"/>
</dbReference>
<dbReference type="Pfam" id="PF13374">
    <property type="entry name" value="TPR_10"/>
    <property type="match status" value="4"/>
</dbReference>
<evidence type="ECO:0000313" key="5">
    <source>
        <dbReference type="Proteomes" id="UP000266272"/>
    </source>
</evidence>
<dbReference type="Proteomes" id="UP000266272">
    <property type="component" value="Unassembled WGS sequence"/>
</dbReference>